<reference evidence="5" key="2">
    <citation type="submission" date="2018-03" db="EMBL/GenBank/DDBJ databases">
        <title>The Triticum urartu genome reveals the dynamic nature of wheat genome evolution.</title>
        <authorList>
            <person name="Ling H."/>
            <person name="Ma B."/>
            <person name="Shi X."/>
            <person name="Liu H."/>
            <person name="Dong L."/>
            <person name="Sun H."/>
            <person name="Cao Y."/>
            <person name="Gao Q."/>
            <person name="Zheng S."/>
            <person name="Li Y."/>
            <person name="Yu Y."/>
            <person name="Du H."/>
            <person name="Qi M."/>
            <person name="Li Y."/>
            <person name="Yu H."/>
            <person name="Cui Y."/>
            <person name="Wang N."/>
            <person name="Chen C."/>
            <person name="Wu H."/>
            <person name="Zhao Y."/>
            <person name="Zhang J."/>
            <person name="Li Y."/>
            <person name="Zhou W."/>
            <person name="Zhang B."/>
            <person name="Hu W."/>
            <person name="Eijk M."/>
            <person name="Tang J."/>
            <person name="Witsenboer H."/>
            <person name="Zhao S."/>
            <person name="Li Z."/>
            <person name="Zhang A."/>
            <person name="Wang D."/>
            <person name="Liang C."/>
        </authorList>
    </citation>
    <scope>NUCLEOTIDE SEQUENCE [LARGE SCALE GENOMIC DNA]</scope>
    <source>
        <strain evidence="5">cv. G1812</strain>
    </source>
</reference>
<dbReference type="Gramene" id="TuG1812G0400003702.01.T01">
    <property type="protein sequence ID" value="TuG1812G0400003702.01.T01.cds329109"/>
    <property type="gene ID" value="TuG1812G0400003702.01"/>
</dbReference>
<evidence type="ECO:0000259" key="4">
    <source>
        <dbReference type="PROSITE" id="PS50405"/>
    </source>
</evidence>
<keyword evidence="6" id="KW-1185">Reference proteome</keyword>
<evidence type="ECO:0000313" key="6">
    <source>
        <dbReference type="Proteomes" id="UP000015106"/>
    </source>
</evidence>
<dbReference type="PANTHER" id="PTHR43900">
    <property type="entry name" value="GLUTATHIONE S-TRANSFERASE RHO"/>
    <property type="match status" value="1"/>
</dbReference>
<evidence type="ECO:0000313" key="5">
    <source>
        <dbReference type="EnsemblPlants" id="TuG1812G0400003702.01.T01.cds329109"/>
    </source>
</evidence>
<dbReference type="GO" id="GO:0005737">
    <property type="term" value="C:cytoplasm"/>
    <property type="evidence" value="ECO:0007669"/>
    <property type="project" value="TreeGrafter"/>
</dbReference>
<proteinExistence type="predicted"/>
<dbReference type="Pfam" id="PF00043">
    <property type="entry name" value="GST_C"/>
    <property type="match status" value="1"/>
</dbReference>
<organism evidence="5 6">
    <name type="scientific">Triticum urartu</name>
    <name type="common">Red wild einkorn</name>
    <name type="synonym">Crithodium urartu</name>
    <dbReference type="NCBI Taxonomy" id="4572"/>
    <lineage>
        <taxon>Eukaryota</taxon>
        <taxon>Viridiplantae</taxon>
        <taxon>Streptophyta</taxon>
        <taxon>Embryophyta</taxon>
        <taxon>Tracheophyta</taxon>
        <taxon>Spermatophyta</taxon>
        <taxon>Magnoliopsida</taxon>
        <taxon>Liliopsida</taxon>
        <taxon>Poales</taxon>
        <taxon>Poaceae</taxon>
        <taxon>BOP clade</taxon>
        <taxon>Pooideae</taxon>
        <taxon>Triticodae</taxon>
        <taxon>Triticeae</taxon>
        <taxon>Triticinae</taxon>
        <taxon>Triticum</taxon>
    </lineage>
</organism>
<dbReference type="GO" id="GO:0043295">
    <property type="term" value="F:glutathione binding"/>
    <property type="evidence" value="ECO:0007669"/>
    <property type="project" value="TreeGrafter"/>
</dbReference>
<dbReference type="InterPro" id="IPR004046">
    <property type="entry name" value="GST_C"/>
</dbReference>
<evidence type="ECO:0000256" key="3">
    <source>
        <dbReference type="ARBA" id="ARBA00047960"/>
    </source>
</evidence>
<dbReference type="PROSITE" id="PS50405">
    <property type="entry name" value="GST_CTER"/>
    <property type="match status" value="1"/>
</dbReference>
<keyword evidence="2" id="KW-0808">Transferase</keyword>
<dbReference type="PANTHER" id="PTHR43900:SF89">
    <property type="entry name" value="GLUTATHIONE TRANSFERASE"/>
    <property type="match status" value="1"/>
</dbReference>
<dbReference type="EnsemblPlants" id="TuG1812G0400003702.01.T01">
    <property type="protein sequence ID" value="TuG1812G0400003702.01.T01.cds329109"/>
    <property type="gene ID" value="TuG1812G0400003702.01"/>
</dbReference>
<name>A0A8R7Q8R0_TRIUA</name>
<accession>A0A8R7Q8R0</accession>
<dbReference type="InterPro" id="IPR036282">
    <property type="entry name" value="Glutathione-S-Trfase_C_sf"/>
</dbReference>
<feature type="domain" description="GST C-terminal" evidence="4">
    <location>
        <begin position="1"/>
        <end position="77"/>
    </location>
</feature>
<dbReference type="InterPro" id="IPR010987">
    <property type="entry name" value="Glutathione-S-Trfase_C-like"/>
</dbReference>
<dbReference type="SUPFAM" id="SSF47616">
    <property type="entry name" value="GST C-terminal domain-like"/>
    <property type="match status" value="1"/>
</dbReference>
<dbReference type="Gene3D" id="1.20.1050.10">
    <property type="match status" value="1"/>
</dbReference>
<reference evidence="5" key="3">
    <citation type="submission" date="2022-06" db="UniProtKB">
        <authorList>
            <consortium name="EnsemblPlants"/>
        </authorList>
    </citation>
    <scope>IDENTIFICATION</scope>
</reference>
<reference evidence="6" key="1">
    <citation type="journal article" date="2013" name="Nature">
        <title>Draft genome of the wheat A-genome progenitor Triticum urartu.</title>
        <authorList>
            <person name="Ling H.Q."/>
            <person name="Zhao S."/>
            <person name="Liu D."/>
            <person name="Wang J."/>
            <person name="Sun H."/>
            <person name="Zhang C."/>
            <person name="Fan H."/>
            <person name="Li D."/>
            <person name="Dong L."/>
            <person name="Tao Y."/>
            <person name="Gao C."/>
            <person name="Wu H."/>
            <person name="Li Y."/>
            <person name="Cui Y."/>
            <person name="Guo X."/>
            <person name="Zheng S."/>
            <person name="Wang B."/>
            <person name="Yu K."/>
            <person name="Liang Q."/>
            <person name="Yang W."/>
            <person name="Lou X."/>
            <person name="Chen J."/>
            <person name="Feng M."/>
            <person name="Jian J."/>
            <person name="Zhang X."/>
            <person name="Luo G."/>
            <person name="Jiang Y."/>
            <person name="Liu J."/>
            <person name="Wang Z."/>
            <person name="Sha Y."/>
            <person name="Zhang B."/>
            <person name="Wu H."/>
            <person name="Tang D."/>
            <person name="Shen Q."/>
            <person name="Xue P."/>
            <person name="Zou S."/>
            <person name="Wang X."/>
            <person name="Liu X."/>
            <person name="Wang F."/>
            <person name="Yang Y."/>
            <person name="An X."/>
            <person name="Dong Z."/>
            <person name="Zhang K."/>
            <person name="Zhang X."/>
            <person name="Luo M.C."/>
            <person name="Dvorak J."/>
            <person name="Tong Y."/>
            <person name="Wang J."/>
            <person name="Yang H."/>
            <person name="Li Z."/>
            <person name="Wang D."/>
            <person name="Zhang A."/>
            <person name="Wang J."/>
        </authorList>
    </citation>
    <scope>NUCLEOTIDE SEQUENCE</scope>
    <source>
        <strain evidence="6">cv. G1812</strain>
    </source>
</reference>
<evidence type="ECO:0000256" key="2">
    <source>
        <dbReference type="ARBA" id="ARBA00022679"/>
    </source>
</evidence>
<dbReference type="Proteomes" id="UP000015106">
    <property type="component" value="Chromosome 4"/>
</dbReference>
<dbReference type="AlphaFoldDB" id="A0A8R7Q8R0"/>
<protein>
    <recommendedName>
        <fullName evidence="1">glutathione transferase</fullName>
        <ecNumber evidence="1">2.5.1.18</ecNumber>
    </recommendedName>
</protein>
<evidence type="ECO:0000256" key="1">
    <source>
        <dbReference type="ARBA" id="ARBA00012452"/>
    </source>
</evidence>
<sequence>KLKKLLEVYESRLPRSKYLPGDFISLADLSHFSFMRYFMTTEYADQLDTYPHVKAWWAALLARPSVKKVMVGMPPDFGFGAFLCKEYIIAM</sequence>
<dbReference type="EC" id="2.5.1.18" evidence="1"/>
<dbReference type="GO" id="GO:0004364">
    <property type="term" value="F:glutathione transferase activity"/>
    <property type="evidence" value="ECO:0007669"/>
    <property type="project" value="UniProtKB-EC"/>
</dbReference>
<dbReference type="GO" id="GO:0006749">
    <property type="term" value="P:glutathione metabolic process"/>
    <property type="evidence" value="ECO:0007669"/>
    <property type="project" value="TreeGrafter"/>
</dbReference>
<comment type="catalytic activity">
    <reaction evidence="3">
        <text>RX + glutathione = an S-substituted glutathione + a halide anion + H(+)</text>
        <dbReference type="Rhea" id="RHEA:16437"/>
        <dbReference type="ChEBI" id="CHEBI:15378"/>
        <dbReference type="ChEBI" id="CHEBI:16042"/>
        <dbReference type="ChEBI" id="CHEBI:17792"/>
        <dbReference type="ChEBI" id="CHEBI:57925"/>
        <dbReference type="ChEBI" id="CHEBI:90779"/>
        <dbReference type="EC" id="2.5.1.18"/>
    </reaction>
</comment>